<evidence type="ECO:0000313" key="8">
    <source>
        <dbReference type="Ensembl" id="ENSXETP00000109839"/>
    </source>
</evidence>
<protein>
    <submittedName>
        <fullName evidence="8">Uncharacterized protein</fullName>
    </submittedName>
</protein>
<dbReference type="Gene3D" id="3.30.40.10">
    <property type="entry name" value="Zinc/RING finger domain, C3HC4 (zinc finger)"/>
    <property type="match status" value="1"/>
</dbReference>
<dbReference type="GO" id="GO:0008270">
    <property type="term" value="F:zinc ion binding"/>
    <property type="evidence" value="ECO:0007669"/>
    <property type="project" value="UniProtKB-KW"/>
</dbReference>
<keyword evidence="3" id="KW-0862">Zinc</keyword>
<feature type="region of interest" description="Disordered" evidence="5">
    <location>
        <begin position="161"/>
        <end position="182"/>
    </location>
</feature>
<evidence type="ECO:0000256" key="3">
    <source>
        <dbReference type="ARBA" id="ARBA00022833"/>
    </source>
</evidence>
<keyword evidence="2 4" id="KW-0863">Zinc-finger</keyword>
<dbReference type="InterPro" id="IPR001841">
    <property type="entry name" value="Znf_RING"/>
</dbReference>
<organism evidence="8">
    <name type="scientific">Xenopus tropicalis</name>
    <name type="common">Western clawed frog</name>
    <name type="synonym">Silurana tropicalis</name>
    <dbReference type="NCBI Taxonomy" id="8364"/>
    <lineage>
        <taxon>Eukaryota</taxon>
        <taxon>Metazoa</taxon>
        <taxon>Chordata</taxon>
        <taxon>Craniata</taxon>
        <taxon>Vertebrata</taxon>
        <taxon>Euteleostomi</taxon>
        <taxon>Amphibia</taxon>
        <taxon>Batrachia</taxon>
        <taxon>Anura</taxon>
        <taxon>Pipoidea</taxon>
        <taxon>Pipidae</taxon>
        <taxon>Xenopodinae</taxon>
        <taxon>Xenopus</taxon>
        <taxon>Silurana</taxon>
    </lineage>
</organism>
<dbReference type="Bgee" id="ENSXETG00000019897">
    <property type="expression patterns" value="Expressed in liver and 4 other cell types or tissues"/>
</dbReference>
<evidence type="ECO:0000259" key="7">
    <source>
        <dbReference type="PROSITE" id="PS50119"/>
    </source>
</evidence>
<dbReference type="Pfam" id="PF15227">
    <property type="entry name" value="zf-C3HC4_4"/>
    <property type="match status" value="1"/>
</dbReference>
<dbReference type="AlphaFoldDB" id="A0A803JPH0"/>
<dbReference type="PROSITE" id="PS50089">
    <property type="entry name" value="ZF_RING_2"/>
    <property type="match status" value="1"/>
</dbReference>
<dbReference type="InterPro" id="IPR000315">
    <property type="entry name" value="Znf_B-box"/>
</dbReference>
<dbReference type="CDD" id="cd19769">
    <property type="entry name" value="Bbox2_TRIM16-like"/>
    <property type="match status" value="1"/>
</dbReference>
<dbReference type="Ensembl" id="ENSXETT00000109071">
    <property type="protein sequence ID" value="ENSXETP00000109839"/>
    <property type="gene ID" value="ENSXETG00000019897"/>
</dbReference>
<feature type="compositionally biased region" description="Basic and acidic residues" evidence="5">
    <location>
        <begin position="161"/>
        <end position="173"/>
    </location>
</feature>
<dbReference type="PANTHER" id="PTHR25465:SF41">
    <property type="entry name" value="E3 UBIQUITIN-PROTEIN LIGASE RNF135"/>
    <property type="match status" value="1"/>
</dbReference>
<evidence type="ECO:0000259" key="6">
    <source>
        <dbReference type="PROSITE" id="PS50089"/>
    </source>
</evidence>
<evidence type="ECO:0000256" key="4">
    <source>
        <dbReference type="PROSITE-ProRule" id="PRU00024"/>
    </source>
</evidence>
<dbReference type="SMART" id="SM00336">
    <property type="entry name" value="BBOX"/>
    <property type="match status" value="1"/>
</dbReference>
<evidence type="ECO:0000256" key="2">
    <source>
        <dbReference type="ARBA" id="ARBA00022771"/>
    </source>
</evidence>
<dbReference type="InterPro" id="IPR017907">
    <property type="entry name" value="Znf_RING_CS"/>
</dbReference>
<reference evidence="8" key="1">
    <citation type="journal article" date="2010" name="Science">
        <title>The genome of the Western clawed frog Xenopus tropicalis.</title>
        <authorList>
            <person name="Hellsten U."/>
            <person name="Harland R.M."/>
            <person name="Gilchrist M.J."/>
            <person name="Hendrix D."/>
            <person name="Jurka J."/>
            <person name="Kapitonov V."/>
            <person name="Ovcharenko I."/>
            <person name="Putnam N.H."/>
            <person name="Shu S."/>
            <person name="Taher L."/>
            <person name="Blitz I.L."/>
            <person name="Blumberg B."/>
            <person name="Dichmann D.S."/>
            <person name="Dubchak I."/>
            <person name="Amaya E."/>
            <person name="Detter J.C."/>
            <person name="Fletcher R."/>
            <person name="Gerhard D.S."/>
            <person name="Goodstein D."/>
            <person name="Graves T."/>
            <person name="Grigoriev I.V."/>
            <person name="Grimwood J."/>
            <person name="Kawashima T."/>
            <person name="Lindquist E."/>
            <person name="Lucas S.M."/>
            <person name="Mead P.E."/>
            <person name="Mitros T."/>
            <person name="Ogino H."/>
            <person name="Ohta Y."/>
            <person name="Poliakov A.V."/>
            <person name="Pollet N."/>
            <person name="Robert J."/>
            <person name="Salamov A."/>
            <person name="Sater A.K."/>
            <person name="Schmutz J."/>
            <person name="Terry A."/>
            <person name="Vize P.D."/>
            <person name="Warren W.C."/>
            <person name="Wells D."/>
            <person name="Wills A."/>
            <person name="Wilson R.K."/>
            <person name="Zimmerman L.B."/>
            <person name="Zorn A.M."/>
            <person name="Grainger R."/>
            <person name="Grammer T."/>
            <person name="Khokha M.K."/>
            <person name="Richardson P.M."/>
            <person name="Rokhsar D.S."/>
        </authorList>
    </citation>
    <scope>NUCLEOTIDE SEQUENCE [LARGE SCALE GENOMIC DNA]</scope>
    <source>
        <strain evidence="8">Nigerian</strain>
    </source>
</reference>
<accession>A0A803JPH0</accession>
<dbReference type="InterPro" id="IPR013083">
    <property type="entry name" value="Znf_RING/FYVE/PHD"/>
</dbReference>
<keyword evidence="1" id="KW-0479">Metal-binding</keyword>
<dbReference type="PANTHER" id="PTHR25465">
    <property type="entry name" value="B-BOX DOMAIN CONTAINING"/>
    <property type="match status" value="1"/>
</dbReference>
<dbReference type="PROSITE" id="PS00518">
    <property type="entry name" value="ZF_RING_1"/>
    <property type="match status" value="1"/>
</dbReference>
<reference evidence="8" key="2">
    <citation type="submission" date="2021-03" db="UniProtKB">
        <authorList>
            <consortium name="Ensembl"/>
        </authorList>
    </citation>
    <scope>IDENTIFICATION</scope>
</reference>
<feature type="domain" description="B box-type" evidence="7">
    <location>
        <begin position="100"/>
        <end position="142"/>
    </location>
</feature>
<name>A0A803JPH0_XENTR</name>
<dbReference type="SUPFAM" id="SSF57850">
    <property type="entry name" value="RING/U-box"/>
    <property type="match status" value="1"/>
</dbReference>
<evidence type="ECO:0000256" key="1">
    <source>
        <dbReference type="ARBA" id="ARBA00022723"/>
    </source>
</evidence>
<evidence type="ECO:0000256" key="5">
    <source>
        <dbReference type="SAM" id="MobiDB-lite"/>
    </source>
</evidence>
<proteinExistence type="predicted"/>
<dbReference type="InterPro" id="IPR051051">
    <property type="entry name" value="E3_ubiq-ligase_TRIM/RNF"/>
</dbReference>
<dbReference type="SMART" id="SM00184">
    <property type="entry name" value="RING"/>
    <property type="match status" value="1"/>
</dbReference>
<dbReference type="Gene3D" id="3.30.160.60">
    <property type="entry name" value="Classic Zinc Finger"/>
    <property type="match status" value="1"/>
</dbReference>
<dbReference type="GeneTree" id="ENSGT01030000234583"/>
<dbReference type="PROSITE" id="PS50119">
    <property type="entry name" value="ZF_BBOX"/>
    <property type="match status" value="1"/>
</dbReference>
<dbReference type="SUPFAM" id="SSF57845">
    <property type="entry name" value="B-box zinc-binding domain"/>
    <property type="match status" value="1"/>
</dbReference>
<feature type="domain" description="RING-type" evidence="6">
    <location>
        <begin position="19"/>
        <end position="60"/>
    </location>
</feature>
<dbReference type="Pfam" id="PF00643">
    <property type="entry name" value="zf-B_box"/>
    <property type="match status" value="1"/>
</dbReference>
<sequence>LLILLPIMAAADLRDKLSCSVCLGIYRDPVTLPCGHTYCRVCIGRTWEEQGESPSCPECRHRYRSRPELSRNLALSSIVESFCPTAPEQEHELTAPTPSQRDRYCPKHPELLLDYYCPRDGVCICAWCYRVGEHRGHRVEPLNEASEKKKEKLREVLLELSPEREETERETERSLQSIWEGN</sequence>